<proteinExistence type="predicted"/>
<dbReference type="Pfam" id="PF23227">
    <property type="entry name" value="HEAT_MROH2B_C"/>
    <property type="match status" value="1"/>
</dbReference>
<dbReference type="EMBL" id="VDCV01000006">
    <property type="protein sequence ID" value="KAB5552345.1"/>
    <property type="molecule type" value="Genomic_DNA"/>
</dbReference>
<evidence type="ECO:0008006" key="8">
    <source>
        <dbReference type="Google" id="ProtNLM"/>
    </source>
</evidence>
<feature type="repeat" description="HEAT" evidence="2">
    <location>
        <begin position="1735"/>
        <end position="1773"/>
    </location>
</feature>
<feature type="domain" description="MROH2B-like N-terminal HEAT-repeats" evidence="4">
    <location>
        <begin position="83"/>
        <end position="288"/>
    </location>
</feature>
<evidence type="ECO:0000313" key="6">
    <source>
        <dbReference type="EMBL" id="KAB5552345.1"/>
    </source>
</evidence>
<dbReference type="InterPro" id="IPR011989">
    <property type="entry name" value="ARM-like"/>
</dbReference>
<evidence type="ECO:0000313" key="7">
    <source>
        <dbReference type="Proteomes" id="UP000326939"/>
    </source>
</evidence>
<evidence type="ECO:0000259" key="5">
    <source>
        <dbReference type="Pfam" id="PF23227"/>
    </source>
</evidence>
<dbReference type="Pfam" id="PF23221">
    <property type="entry name" value="HEAT_MROH2B_1st"/>
    <property type="match status" value="1"/>
</dbReference>
<dbReference type="InterPro" id="IPR055408">
    <property type="entry name" value="HEAT_MROH2B-like"/>
</dbReference>
<evidence type="ECO:0000259" key="4">
    <source>
        <dbReference type="Pfam" id="PF23221"/>
    </source>
</evidence>
<dbReference type="PANTHER" id="PTHR23120">
    <property type="entry name" value="MAESTRO-RELATED HEAT DOMAIN-CONTAINING"/>
    <property type="match status" value="1"/>
</dbReference>
<dbReference type="InterPro" id="IPR016024">
    <property type="entry name" value="ARM-type_fold"/>
</dbReference>
<sequence>MASSSSGISIAASEAVQVLVSSLADESSTVRQSSMASLKDIATLNPLLVLDCCYTVSRGGRRRFGNMAGVFQVSALGVSALKEGDVDPSFMAKLAKIATTEMISSKELNADWQRAAAGLLVSIGSHLPDLMIEEIFLHLSGPSSALPAMVQILADFASANATQFIPRLKGVLSRVLPILGNVRDVHRPIFANGMAILSHFLGYFRSKLKLSNARIKEFMRMTSYPGLAFRCWCQAAWQYNMDSPSHSPLDADVMSFLNSAFELLLRVWATSRDLKVRTSSVEALGQMFGLITRTQLKTALPRLVPTILELYKKDQDIALLATCSLHNLLNASLLSETGPPLLDFEDLTVILSTLLPVVSFNNDIKENSDFSVGLKTYNEVQRCFLTVGLVYADDLFTFLLNKCRLKEESLTFGALCVLKHLLPRSSEAWHSKRPLLVEAVKSLLDEQNFGVRKALSELIVVMASHCYLVGPSAELFIEYLVRHCALSDRNRNDPENSKVSIGAFCPIKLRAVCEKGLLLLTITIPEMEHILWPFLLKMIIPRSYTAATATVCRCISELCRNRSSNSNSMVSEYKARADVPSPEELFARLLVLLHDPLSMEQLATQILTVLCYLAPLFPKNINLFWQDEIPKMKAYVSDTDDLKLDPSYQETWDDMIINFLAESLDVIQDTDWVISLGNAFTYQYELYTSDNEHSALLHRCLGMLLQKVDDRAYVRNKIDWMYKQASTTNPANRLGLAKAMGLVAASHLDTVLEKLKDILDNVGLSIFQSYSLLSKEAKPERSGEMVEAHKLFSFFSDNYRTEESDDIHAALALMYGYAARYAPSTVIEARIDALLLLCSFRLCPSLLFSCFRSCDRTLVQGSWKGVFPLMAMTFPPVFLPFPFRNPSHARDAYEMMISGSVEKGTNMLSRLLHVRHPTAKQAVITAIDLLGGAVINAAESGASFPLKKRDQMLDYILTLMGRDDDGFVDSSLELLHTQALALSACTTLVSVEPKLTIETRNYIMKATLGFFALPNEPVDVVNPLIDNLITLLCAILLTSGEDGRSRAEQLLHIMRHIDQYVSSSVEHQRKRGCLAVYEMLLKFRMLCISGYCALAAFVLPSREALCLGERVIKYLPRCADTNSEVRKVSAQILDQLFSLALSLPKPAGFSGTVDIELPYSALASLEDVIAILRSDASIDPSEVFNRIVSSICLLLTKDELVATLQGCPAAICDKIKPSAEGAIQAIIEFVTRRGKELGETDVSRTTQSLLSAVVHVTEKHLRLEALGAIASLAESTSSSIVFDEILATAGKDVVTKDISRLRGGWPMQDAFYAFSQHTVLSFQFLEHLISFLNQTPVAKCDLEKGDNSSHLADGQIEDDILQAAMIALTAFFRGGGKVGKKAVEQSYAPVVAALTLQFGSCHGLASSGQHEPLRALLTAFQAFCECVGDLEMGKILARDGEQNEKERWINLIGELAGSISIKRPKEVRTICVILTESLNRRQKFQREAAAAALSEFVPYSGGFDSLLEQMVEALCRHVSDESPTVRRLCLRGLVQIPSLHIYQHTIQILGMIVALLDDLDESVQLTAVSCLLMILESSPDDAVEPVLLNLSVRLRNLQLLCSLDVLILYAFGPMTSEFSAVIKISMDVKMRADAFAAFGALGKYGVGAQREIFLEQSGSCGSILLGRAIKGVRITGRKGGEKGKEFWQGKCVEVAGLGGWVKRRMTTVYGEEGRALRRRECSGFWGGGRIGIHAAIPRLVLHLHDDDLSVRQACRSTLKRLAPLMEMEESNALFNSHCLTSDHRSDYQDFVRDLTKQFIQHLPSRIDTYMASTIQAFDAPWPIIQANAIYLVSCLVSLSDDQRILSLYQTQVFGMLMGKMSRSPDATVRAACSSALGLLLKSTNSLLWRTARQDLK</sequence>
<dbReference type="PANTHER" id="PTHR23120:SF0">
    <property type="entry name" value="MAESTRO HEAT-LIKE REPEAT FAMILY MEMBER 1"/>
    <property type="match status" value="1"/>
</dbReference>
<dbReference type="Proteomes" id="UP000326939">
    <property type="component" value="Chromosome 6"/>
</dbReference>
<dbReference type="InterPro" id="IPR055406">
    <property type="entry name" value="HEAT_Maestro"/>
</dbReference>
<reference evidence="7" key="1">
    <citation type="journal article" date="2019" name="Gigascience">
        <title>De novo genome assembly of the endangered Acer yangbiense, a plant species with extremely small populations endemic to Yunnan Province, China.</title>
        <authorList>
            <person name="Yang J."/>
            <person name="Wariss H.M."/>
            <person name="Tao L."/>
            <person name="Zhang R."/>
            <person name="Yun Q."/>
            <person name="Hollingsworth P."/>
            <person name="Dao Z."/>
            <person name="Luo G."/>
            <person name="Guo H."/>
            <person name="Ma Y."/>
            <person name="Sun W."/>
        </authorList>
    </citation>
    <scope>NUCLEOTIDE SEQUENCE [LARGE SCALE GENOMIC DNA]</scope>
    <source>
        <strain evidence="7">cv. br00</strain>
    </source>
</reference>
<protein>
    <recommendedName>
        <fullName evidence="8">Condensin complex subunit 1 C-terminal domain-containing protein</fullName>
    </recommendedName>
</protein>
<evidence type="ECO:0000256" key="2">
    <source>
        <dbReference type="PROSITE-ProRule" id="PRU00103"/>
    </source>
</evidence>
<evidence type="ECO:0000256" key="1">
    <source>
        <dbReference type="ARBA" id="ARBA00022737"/>
    </source>
</evidence>
<feature type="domain" description="Maestro/Maestro-like HEAT-repeats" evidence="5">
    <location>
        <begin position="1732"/>
        <end position="1879"/>
    </location>
</feature>
<keyword evidence="1" id="KW-0677">Repeat</keyword>
<dbReference type="PROSITE" id="PS50077">
    <property type="entry name" value="HEAT_REPEAT"/>
    <property type="match status" value="1"/>
</dbReference>
<dbReference type="Pfam" id="PF23210">
    <property type="entry name" value="HEAT_Maestro_2"/>
    <property type="match status" value="1"/>
</dbReference>
<accession>A0A5N5MAY8</accession>
<dbReference type="InterPro" id="IPR056282">
    <property type="entry name" value="MROH2B-like_N_HEAT"/>
</dbReference>
<dbReference type="InterPro" id="IPR021133">
    <property type="entry name" value="HEAT_type_2"/>
</dbReference>
<dbReference type="InterPro" id="IPR045206">
    <property type="entry name" value="Maestro_heat-like_prot"/>
</dbReference>
<keyword evidence="7" id="KW-1185">Reference proteome</keyword>
<feature type="domain" description="MROH2B-like HEAT-repeats" evidence="3">
    <location>
        <begin position="293"/>
        <end position="1009"/>
    </location>
</feature>
<dbReference type="GO" id="GO:0005737">
    <property type="term" value="C:cytoplasm"/>
    <property type="evidence" value="ECO:0007669"/>
    <property type="project" value="TreeGrafter"/>
</dbReference>
<dbReference type="Gene3D" id="1.25.10.10">
    <property type="entry name" value="Leucine-rich Repeat Variant"/>
    <property type="match status" value="3"/>
</dbReference>
<dbReference type="SUPFAM" id="SSF48371">
    <property type="entry name" value="ARM repeat"/>
    <property type="match status" value="3"/>
</dbReference>
<evidence type="ECO:0000259" key="3">
    <source>
        <dbReference type="Pfam" id="PF23210"/>
    </source>
</evidence>
<name>A0A5N5MAY8_9ROSI</name>
<comment type="caution">
    <text evidence="6">The sequence shown here is derived from an EMBL/GenBank/DDBJ whole genome shotgun (WGS) entry which is preliminary data.</text>
</comment>
<gene>
    <name evidence="6" type="ORF">DKX38_009656</name>
</gene>
<organism evidence="6 7">
    <name type="scientific">Salix brachista</name>
    <dbReference type="NCBI Taxonomy" id="2182728"/>
    <lineage>
        <taxon>Eukaryota</taxon>
        <taxon>Viridiplantae</taxon>
        <taxon>Streptophyta</taxon>
        <taxon>Embryophyta</taxon>
        <taxon>Tracheophyta</taxon>
        <taxon>Spermatophyta</taxon>
        <taxon>Magnoliopsida</taxon>
        <taxon>eudicotyledons</taxon>
        <taxon>Gunneridae</taxon>
        <taxon>Pentapetalae</taxon>
        <taxon>rosids</taxon>
        <taxon>fabids</taxon>
        <taxon>Malpighiales</taxon>
        <taxon>Salicaceae</taxon>
        <taxon>Saliceae</taxon>
        <taxon>Salix</taxon>
    </lineage>
</organism>